<proteinExistence type="predicted"/>
<dbReference type="EMBL" id="CAJJDN010000156">
    <property type="protein sequence ID" value="CAD8125080.1"/>
    <property type="molecule type" value="Genomic_DNA"/>
</dbReference>
<reference evidence="1" key="1">
    <citation type="submission" date="2021-01" db="EMBL/GenBank/DDBJ databases">
        <authorList>
            <consortium name="Genoscope - CEA"/>
            <person name="William W."/>
        </authorList>
    </citation>
    <scope>NUCLEOTIDE SEQUENCE</scope>
</reference>
<dbReference type="Proteomes" id="UP000692954">
    <property type="component" value="Unassembled WGS sequence"/>
</dbReference>
<name>A0A8S1RDL3_9CILI</name>
<evidence type="ECO:0000313" key="1">
    <source>
        <dbReference type="EMBL" id="CAD8125080.1"/>
    </source>
</evidence>
<organism evidence="1 2">
    <name type="scientific">Paramecium sonneborni</name>
    <dbReference type="NCBI Taxonomy" id="65129"/>
    <lineage>
        <taxon>Eukaryota</taxon>
        <taxon>Sar</taxon>
        <taxon>Alveolata</taxon>
        <taxon>Ciliophora</taxon>
        <taxon>Intramacronucleata</taxon>
        <taxon>Oligohymenophorea</taxon>
        <taxon>Peniculida</taxon>
        <taxon>Parameciidae</taxon>
        <taxon>Paramecium</taxon>
    </lineage>
</organism>
<dbReference type="OrthoDB" id="296645at2759"/>
<keyword evidence="2" id="KW-1185">Reference proteome</keyword>
<dbReference type="AlphaFoldDB" id="A0A8S1RDL3"/>
<gene>
    <name evidence="1" type="ORF">PSON_ATCC_30995.1.T1560041</name>
</gene>
<protein>
    <submittedName>
        <fullName evidence="1">Uncharacterized protein</fullName>
    </submittedName>
</protein>
<evidence type="ECO:0000313" key="2">
    <source>
        <dbReference type="Proteomes" id="UP000692954"/>
    </source>
</evidence>
<accession>A0A8S1RDL3</accession>
<comment type="caution">
    <text evidence="1">The sequence shown here is derived from an EMBL/GenBank/DDBJ whole genome shotgun (WGS) entry which is preliminary data.</text>
</comment>
<sequence length="203" mass="23975">MLNIKIVYQRKVHKLPPKIKSYQEIVEAIMSLYPQIKKVYLYAIIKPSDPNGAEEITCELALNYLKKMYNQMGWPTIKLLVLENQNDQNQLRNSIDLLNQSQMILDKSNYLDKSNINKTTQKQVNDYRQDEKLKQILVQIIDERLRFYNLLGSSNNENEMIVKAKRLSEVFNQYSYDWILEFVKQQGPCSSYEKLVSLLTENQ</sequence>